<sequence>MGDELQELRELMLQLRAENEKLRQEWATVDQVEIEAGPSYTSATSANVPSSATVGDSTTERFVFVPRDRKCPKFNGRTGIGINEWVEEAQACMRVRHLSVADCAFFLFDHLEGEAREEIRYRSAGERENPEKIISGLRELYGCSRSYIALQQVFFSRRQHEGETLLEFSLALMGLLEKVKQCSPSKLLNADRILRDQFVECVYESSLRRELKQFIRHYPLSTLLEGTLSGARGRSHSVPLVQGLQYGVKGGVHRPEGEASSHSELSELREMFKTQQKQLDQLTQSIARLCDSGPRTSQMRGGPIICRRCHKPGYVARECDDVRVAFRQGDVSEHEWAASSG</sequence>
<evidence type="ECO:0000313" key="2">
    <source>
        <dbReference type="EMBL" id="KAI7812488.1"/>
    </source>
</evidence>
<comment type="caution">
    <text evidence="2">The sequence shown here is derived from an EMBL/GenBank/DDBJ whole genome shotgun (WGS) entry which is preliminary data.</text>
</comment>
<keyword evidence="3" id="KW-1185">Reference proteome</keyword>
<dbReference type="AlphaFoldDB" id="A0A9W8CAL4"/>
<reference evidence="2" key="1">
    <citation type="submission" date="2021-02" db="EMBL/GenBank/DDBJ databases">
        <title>Comparative genomics reveals that relaxation of natural selection precedes convergent phenotypic evolution of cavefish.</title>
        <authorList>
            <person name="Peng Z."/>
        </authorList>
    </citation>
    <scope>NUCLEOTIDE SEQUENCE</scope>
    <source>
        <tissue evidence="2">Muscle</tissue>
    </source>
</reference>
<gene>
    <name evidence="2" type="ORF">IRJ41_002685</name>
</gene>
<accession>A0A9W8CAL4</accession>
<protein>
    <recommendedName>
        <fullName evidence="1">Paraneoplastic antigen Ma-like C-terminal domain-containing protein</fullName>
    </recommendedName>
</protein>
<dbReference type="InterPro" id="IPR048270">
    <property type="entry name" value="PNMA_C"/>
</dbReference>
<dbReference type="Proteomes" id="UP001059041">
    <property type="component" value="Linkage Group LG2"/>
</dbReference>
<feature type="domain" description="Paraneoplastic antigen Ma-like C-terminal" evidence="1">
    <location>
        <begin position="83"/>
        <end position="217"/>
    </location>
</feature>
<name>A0A9W8CAL4_TRIRA</name>
<dbReference type="Pfam" id="PF14893">
    <property type="entry name" value="PNMA"/>
    <property type="match status" value="1"/>
</dbReference>
<evidence type="ECO:0000313" key="3">
    <source>
        <dbReference type="Proteomes" id="UP001059041"/>
    </source>
</evidence>
<proteinExistence type="predicted"/>
<dbReference type="EMBL" id="JAFHDT010000002">
    <property type="protein sequence ID" value="KAI7812488.1"/>
    <property type="molecule type" value="Genomic_DNA"/>
</dbReference>
<evidence type="ECO:0000259" key="1">
    <source>
        <dbReference type="Pfam" id="PF14893"/>
    </source>
</evidence>
<organism evidence="2 3">
    <name type="scientific">Triplophysa rosa</name>
    <name type="common">Cave loach</name>
    <dbReference type="NCBI Taxonomy" id="992332"/>
    <lineage>
        <taxon>Eukaryota</taxon>
        <taxon>Metazoa</taxon>
        <taxon>Chordata</taxon>
        <taxon>Craniata</taxon>
        <taxon>Vertebrata</taxon>
        <taxon>Euteleostomi</taxon>
        <taxon>Actinopterygii</taxon>
        <taxon>Neopterygii</taxon>
        <taxon>Teleostei</taxon>
        <taxon>Ostariophysi</taxon>
        <taxon>Cypriniformes</taxon>
        <taxon>Nemacheilidae</taxon>
        <taxon>Triplophysa</taxon>
    </lineage>
</organism>